<dbReference type="RefSeq" id="WP_227351996.1">
    <property type="nucleotide sequence ID" value="NZ_JAJDKX010000007.1"/>
</dbReference>
<protein>
    <submittedName>
        <fullName evidence="1">Uncharacterized protein</fullName>
    </submittedName>
</protein>
<dbReference type="Proteomes" id="UP001204814">
    <property type="component" value="Unassembled WGS sequence"/>
</dbReference>
<comment type="caution">
    <text evidence="1">The sequence shown here is derived from an EMBL/GenBank/DDBJ whole genome shotgun (WGS) entry which is preliminary data.</text>
</comment>
<name>A0AAP2UDN1_9FIRM</name>
<dbReference type="AlphaFoldDB" id="A0AAP2UDN1"/>
<sequence length="251" mass="30110">MNEELKKKVIDLLEYAKTNEPDKIIEYVDRSFINNPHDIYCALHSTDFYETNRSIYNFSDNNPTVLIVSYDEGDRIGSKYSNPNIDIYFDLQRKSEFNQNHDFFILKKGKFNHDNNILEYLDLITNDYKLTKEDVIDELTTTKYETYIPYHYFKQIPVQILADEDVEDAVMDKIWNVTKTNKNLYVDQYECGRYGGEDVPKWKMSELEWFMRLKEEVPTNIRLKYRIRFANEINDYLNGQKKLEDEKEMAL</sequence>
<proteinExistence type="predicted"/>
<evidence type="ECO:0000313" key="1">
    <source>
        <dbReference type="EMBL" id="MCQ5060909.1"/>
    </source>
</evidence>
<reference evidence="1" key="1">
    <citation type="submission" date="2022-06" db="EMBL/GenBank/DDBJ databases">
        <title>Isolation of gut microbiota from human fecal samples.</title>
        <authorList>
            <person name="Pamer E.G."/>
            <person name="Barat B."/>
            <person name="Waligurski E."/>
            <person name="Medina S."/>
            <person name="Paddock L."/>
            <person name="Mostad J."/>
        </authorList>
    </citation>
    <scope>NUCLEOTIDE SEQUENCE</scope>
    <source>
        <strain evidence="1">DFI.6.24</strain>
    </source>
</reference>
<organism evidence="1 2">
    <name type="scientific">Faecalibacillus intestinalis</name>
    <dbReference type="NCBI Taxonomy" id="1982626"/>
    <lineage>
        <taxon>Bacteria</taxon>
        <taxon>Bacillati</taxon>
        <taxon>Bacillota</taxon>
        <taxon>Erysipelotrichia</taxon>
        <taxon>Erysipelotrichales</taxon>
        <taxon>Coprobacillaceae</taxon>
        <taxon>Faecalibacillus</taxon>
    </lineage>
</organism>
<accession>A0AAP2UDN1</accession>
<dbReference type="EMBL" id="JANGBO010000001">
    <property type="protein sequence ID" value="MCQ5060909.1"/>
    <property type="molecule type" value="Genomic_DNA"/>
</dbReference>
<evidence type="ECO:0000313" key="2">
    <source>
        <dbReference type="Proteomes" id="UP001204814"/>
    </source>
</evidence>
<gene>
    <name evidence="1" type="ORF">NE542_03535</name>
</gene>